<dbReference type="Proteomes" id="UP000579647">
    <property type="component" value="Unassembled WGS sequence"/>
</dbReference>
<dbReference type="Gene3D" id="1.10.10.10">
    <property type="entry name" value="Winged helix-like DNA-binding domain superfamily/Winged helix DNA-binding domain"/>
    <property type="match status" value="1"/>
</dbReference>
<dbReference type="RefSeq" id="WP_184363589.1">
    <property type="nucleotide sequence ID" value="NZ_BAAAKM010000088.1"/>
</dbReference>
<dbReference type="SUPFAM" id="SSF46785">
    <property type="entry name" value="Winged helix' DNA-binding domain"/>
    <property type="match status" value="1"/>
</dbReference>
<protein>
    <submittedName>
        <fullName evidence="1">DNA-binding MarR family transcriptional regulator</fullName>
    </submittedName>
</protein>
<dbReference type="AlphaFoldDB" id="A0A840WJT1"/>
<evidence type="ECO:0000313" key="1">
    <source>
        <dbReference type="EMBL" id="MBB5490338.1"/>
    </source>
</evidence>
<dbReference type="EMBL" id="JACHDO010000001">
    <property type="protein sequence ID" value="MBB5490338.1"/>
    <property type="molecule type" value="Genomic_DNA"/>
</dbReference>
<name>A0A840WJT1_9ACTN</name>
<sequence length="135" mass="15388">MSDLPIGFWLKHLDRLIENDFDRVLALESLDRRQWQVLNSLHTEPGTVLQLDQRLAPFLDEDETTVAPAVEALRQRGWVSGLVALELTSEGHRAHDELLAKVQQTRSRLCAGISDQEYRDTVNVLERMSANLEQA</sequence>
<keyword evidence="2" id="KW-1185">Reference proteome</keyword>
<gene>
    <name evidence="1" type="ORF">HNR07_001475</name>
</gene>
<evidence type="ECO:0000313" key="2">
    <source>
        <dbReference type="Proteomes" id="UP000579647"/>
    </source>
</evidence>
<comment type="caution">
    <text evidence="1">The sequence shown here is derived from an EMBL/GenBank/DDBJ whole genome shotgun (WGS) entry which is preliminary data.</text>
</comment>
<dbReference type="InterPro" id="IPR036390">
    <property type="entry name" value="WH_DNA-bd_sf"/>
</dbReference>
<dbReference type="InterPro" id="IPR036388">
    <property type="entry name" value="WH-like_DNA-bd_sf"/>
</dbReference>
<accession>A0A840WJT1</accession>
<organism evidence="1 2">
    <name type="scientific">Nocardiopsis metallicus</name>
    <dbReference type="NCBI Taxonomy" id="179819"/>
    <lineage>
        <taxon>Bacteria</taxon>
        <taxon>Bacillati</taxon>
        <taxon>Actinomycetota</taxon>
        <taxon>Actinomycetes</taxon>
        <taxon>Streptosporangiales</taxon>
        <taxon>Nocardiopsidaceae</taxon>
        <taxon>Nocardiopsis</taxon>
    </lineage>
</organism>
<keyword evidence="1" id="KW-0238">DNA-binding</keyword>
<dbReference type="GO" id="GO:0003677">
    <property type="term" value="F:DNA binding"/>
    <property type="evidence" value="ECO:0007669"/>
    <property type="project" value="UniProtKB-KW"/>
</dbReference>
<proteinExistence type="predicted"/>
<reference evidence="1 2" key="1">
    <citation type="submission" date="2020-08" db="EMBL/GenBank/DDBJ databases">
        <title>Sequencing the genomes of 1000 actinobacteria strains.</title>
        <authorList>
            <person name="Klenk H.-P."/>
        </authorList>
    </citation>
    <scope>NUCLEOTIDE SEQUENCE [LARGE SCALE GENOMIC DNA]</scope>
    <source>
        <strain evidence="1 2">DSM 44598</strain>
    </source>
</reference>